<gene>
    <name evidence="3" type="ORF">AVDCRST_MAG92-1369</name>
</gene>
<evidence type="ECO:0000259" key="2">
    <source>
        <dbReference type="Pfam" id="PF08239"/>
    </source>
</evidence>
<feature type="compositionally biased region" description="Polar residues" evidence="1">
    <location>
        <begin position="57"/>
        <end position="67"/>
    </location>
</feature>
<feature type="domain" description="SH3b" evidence="2">
    <location>
        <begin position="93"/>
        <end position="145"/>
    </location>
</feature>
<organism evidence="3">
    <name type="scientific">uncultured Coleofasciculus sp</name>
    <dbReference type="NCBI Taxonomy" id="1267456"/>
    <lineage>
        <taxon>Bacteria</taxon>
        <taxon>Bacillati</taxon>
        <taxon>Cyanobacteriota</taxon>
        <taxon>Cyanophyceae</taxon>
        <taxon>Coleofasciculales</taxon>
        <taxon>Coleofasciculaceae</taxon>
        <taxon>Coleofasciculus</taxon>
        <taxon>environmental samples</taxon>
    </lineage>
</organism>
<name>A0A6J4I1P3_9CYAN</name>
<proteinExistence type="predicted"/>
<dbReference type="Pfam" id="PF08239">
    <property type="entry name" value="SH3_3"/>
    <property type="match status" value="1"/>
</dbReference>
<reference evidence="3" key="1">
    <citation type="submission" date="2020-02" db="EMBL/GenBank/DDBJ databases">
        <authorList>
            <person name="Meier V. D."/>
        </authorList>
    </citation>
    <scope>NUCLEOTIDE SEQUENCE</scope>
    <source>
        <strain evidence="3">AVDCRST_MAG92</strain>
    </source>
</reference>
<dbReference type="AlphaFoldDB" id="A0A6J4I1P3"/>
<sequence length="151" mass="16193">MSLSGIAKFFIGFLLGIALLLGAGAATAFYFWTKLSAEPSKPIFAEERAKASPVAKKTSSPTVRSPNQPTPAKASSQELPPGAYKARVSWAEGLILRDAPGADANRTGGVAFNQDVFVLKESDDQRWQKIRAADGELEGWIKAGNTQRVNE</sequence>
<evidence type="ECO:0000256" key="1">
    <source>
        <dbReference type="SAM" id="MobiDB-lite"/>
    </source>
</evidence>
<dbReference type="EMBL" id="CADCTM010000188">
    <property type="protein sequence ID" value="CAA9237666.1"/>
    <property type="molecule type" value="Genomic_DNA"/>
</dbReference>
<feature type="region of interest" description="Disordered" evidence="1">
    <location>
        <begin position="46"/>
        <end position="81"/>
    </location>
</feature>
<dbReference type="InterPro" id="IPR003646">
    <property type="entry name" value="SH3-like_bac-type"/>
</dbReference>
<accession>A0A6J4I1P3</accession>
<protein>
    <recommendedName>
        <fullName evidence="2">SH3b domain-containing protein</fullName>
    </recommendedName>
</protein>
<evidence type="ECO:0000313" key="3">
    <source>
        <dbReference type="EMBL" id="CAA9237666.1"/>
    </source>
</evidence>